<dbReference type="Proteomes" id="UP000278807">
    <property type="component" value="Unassembled WGS sequence"/>
</dbReference>
<organism evidence="4">
    <name type="scientific">Rodentolepis nana</name>
    <name type="common">Dwarf tapeworm</name>
    <name type="synonym">Hymenolepis nana</name>
    <dbReference type="NCBI Taxonomy" id="102285"/>
    <lineage>
        <taxon>Eukaryota</taxon>
        <taxon>Metazoa</taxon>
        <taxon>Spiralia</taxon>
        <taxon>Lophotrochozoa</taxon>
        <taxon>Platyhelminthes</taxon>
        <taxon>Cestoda</taxon>
        <taxon>Eucestoda</taxon>
        <taxon>Cyclophyllidea</taxon>
        <taxon>Hymenolepididae</taxon>
        <taxon>Rodentolepis</taxon>
    </lineage>
</organism>
<protein>
    <submittedName>
        <fullName evidence="4">Histidine kinase</fullName>
    </submittedName>
</protein>
<accession>A0A0R3TER8</accession>
<evidence type="ECO:0000313" key="2">
    <source>
        <dbReference type="EMBL" id="VDO01415.1"/>
    </source>
</evidence>
<sequence length="63" mass="7201">MQCSLREDLTSGPTREEGGGSGVTISEHAWQQRLREELNADIPQNENYFDTAIGFNLLVRRHR</sequence>
<dbReference type="WBParaSite" id="HNAJ_0000555701-mRNA-1">
    <property type="protein sequence ID" value="HNAJ_0000555701-mRNA-1"/>
    <property type="gene ID" value="HNAJ_0000555701"/>
</dbReference>
<evidence type="ECO:0000313" key="4">
    <source>
        <dbReference type="WBParaSite" id="HNAJ_0000555701-mRNA-1"/>
    </source>
</evidence>
<dbReference type="EMBL" id="UZAE01004907">
    <property type="protein sequence ID" value="VDO01415.1"/>
    <property type="molecule type" value="Genomic_DNA"/>
</dbReference>
<evidence type="ECO:0000313" key="3">
    <source>
        <dbReference type="Proteomes" id="UP000278807"/>
    </source>
</evidence>
<name>A0A0R3TER8_RODNA</name>
<feature type="compositionally biased region" description="Basic and acidic residues" evidence="1">
    <location>
        <begin position="1"/>
        <end position="18"/>
    </location>
</feature>
<feature type="region of interest" description="Disordered" evidence="1">
    <location>
        <begin position="1"/>
        <end position="26"/>
    </location>
</feature>
<evidence type="ECO:0000256" key="1">
    <source>
        <dbReference type="SAM" id="MobiDB-lite"/>
    </source>
</evidence>
<gene>
    <name evidence="2" type="ORF">HNAJ_LOCUS5555</name>
</gene>
<reference evidence="2 3" key="2">
    <citation type="submission" date="2018-11" db="EMBL/GenBank/DDBJ databases">
        <authorList>
            <consortium name="Pathogen Informatics"/>
        </authorList>
    </citation>
    <scope>NUCLEOTIDE SEQUENCE [LARGE SCALE GENOMIC DNA]</scope>
</reference>
<keyword evidence="3" id="KW-1185">Reference proteome</keyword>
<reference evidence="4" key="1">
    <citation type="submission" date="2017-02" db="UniProtKB">
        <authorList>
            <consortium name="WormBaseParasite"/>
        </authorList>
    </citation>
    <scope>IDENTIFICATION</scope>
</reference>
<dbReference type="AlphaFoldDB" id="A0A0R3TER8"/>
<proteinExistence type="predicted"/>